<evidence type="ECO:0000313" key="2">
    <source>
        <dbReference type="Proteomes" id="UP000242180"/>
    </source>
</evidence>
<proteinExistence type="predicted"/>
<comment type="caution">
    <text evidence="1">The sequence shown here is derived from an EMBL/GenBank/DDBJ whole genome shotgun (WGS) entry which is preliminary data.</text>
</comment>
<dbReference type="InParanoid" id="A0A1X2HSJ8"/>
<dbReference type="EMBL" id="MCGN01000001">
    <property type="protein sequence ID" value="ORZ02529.1"/>
    <property type="molecule type" value="Genomic_DNA"/>
</dbReference>
<sequence length="96" mass="11257">MSKRKFEGESGKFDGSVCHQKASSPTYFFYHKREMEEFVSKKRRPTFGAFMAEYYKDLPKWSASLTHLDAANLFSAWKNRFIKTLTKFEKQSLVLG</sequence>
<dbReference type="AlphaFoldDB" id="A0A1X2HSJ8"/>
<gene>
    <name evidence="1" type="ORF">BCR43DRAFT_12549</name>
</gene>
<protein>
    <submittedName>
        <fullName evidence="1">Uncharacterized protein</fullName>
    </submittedName>
</protein>
<keyword evidence="2" id="KW-1185">Reference proteome</keyword>
<evidence type="ECO:0000313" key="1">
    <source>
        <dbReference type="EMBL" id="ORZ02529.1"/>
    </source>
</evidence>
<reference evidence="1 2" key="1">
    <citation type="submission" date="2016-07" db="EMBL/GenBank/DDBJ databases">
        <title>Pervasive Adenine N6-methylation of Active Genes in Fungi.</title>
        <authorList>
            <consortium name="DOE Joint Genome Institute"/>
            <person name="Mondo S.J."/>
            <person name="Dannebaum R.O."/>
            <person name="Kuo R.C."/>
            <person name="Labutti K."/>
            <person name="Haridas S."/>
            <person name="Kuo A."/>
            <person name="Salamov A."/>
            <person name="Ahrendt S.R."/>
            <person name="Lipzen A."/>
            <person name="Sullivan W."/>
            <person name="Andreopoulos W.B."/>
            <person name="Clum A."/>
            <person name="Lindquist E."/>
            <person name="Daum C."/>
            <person name="Ramamoorthy G.K."/>
            <person name="Gryganskyi A."/>
            <person name="Culley D."/>
            <person name="Magnuson J.K."/>
            <person name="James T.Y."/>
            <person name="O'Malley M.A."/>
            <person name="Stajich J.E."/>
            <person name="Spatafora J.W."/>
            <person name="Visel A."/>
            <person name="Grigoriev I.V."/>
        </authorList>
    </citation>
    <scope>NUCLEOTIDE SEQUENCE [LARGE SCALE GENOMIC DNA]</scope>
    <source>
        <strain evidence="1 2">NRRL 2496</strain>
    </source>
</reference>
<organism evidence="1 2">
    <name type="scientific">Syncephalastrum racemosum</name>
    <name type="common">Filamentous fungus</name>
    <dbReference type="NCBI Taxonomy" id="13706"/>
    <lineage>
        <taxon>Eukaryota</taxon>
        <taxon>Fungi</taxon>
        <taxon>Fungi incertae sedis</taxon>
        <taxon>Mucoromycota</taxon>
        <taxon>Mucoromycotina</taxon>
        <taxon>Mucoromycetes</taxon>
        <taxon>Mucorales</taxon>
        <taxon>Syncephalastraceae</taxon>
        <taxon>Syncephalastrum</taxon>
    </lineage>
</organism>
<dbReference type="Proteomes" id="UP000242180">
    <property type="component" value="Unassembled WGS sequence"/>
</dbReference>
<name>A0A1X2HSJ8_SYNRA</name>
<accession>A0A1X2HSJ8</accession>